<dbReference type="InterPro" id="IPR023614">
    <property type="entry name" value="Porin_dom_sf"/>
</dbReference>
<dbReference type="PANTHER" id="PTHR34501:SF9">
    <property type="entry name" value="MAJOR OUTER MEMBRANE PROTEIN P.IA"/>
    <property type="match status" value="1"/>
</dbReference>
<evidence type="ECO:0000259" key="12">
    <source>
        <dbReference type="Pfam" id="PF13609"/>
    </source>
</evidence>
<dbReference type="PANTHER" id="PTHR34501">
    <property type="entry name" value="PROTEIN YDDL-RELATED"/>
    <property type="match status" value="1"/>
</dbReference>
<evidence type="ECO:0000256" key="3">
    <source>
        <dbReference type="ARBA" id="ARBA00022448"/>
    </source>
</evidence>
<dbReference type="GO" id="GO:0009279">
    <property type="term" value="C:cell outer membrane"/>
    <property type="evidence" value="ECO:0007669"/>
    <property type="project" value="UniProtKB-SubCell"/>
</dbReference>
<comment type="subcellular location">
    <subcellularLocation>
        <location evidence="1">Cell outer membrane</location>
        <topology evidence="1">Multi-pass membrane protein</topology>
    </subcellularLocation>
</comment>
<dbReference type="GO" id="GO:0006811">
    <property type="term" value="P:monoatomic ion transport"/>
    <property type="evidence" value="ECO:0007669"/>
    <property type="project" value="UniProtKB-KW"/>
</dbReference>
<evidence type="ECO:0000256" key="7">
    <source>
        <dbReference type="ARBA" id="ARBA00023065"/>
    </source>
</evidence>
<dbReference type="InterPro" id="IPR002299">
    <property type="entry name" value="Porin_Neis"/>
</dbReference>
<evidence type="ECO:0000256" key="5">
    <source>
        <dbReference type="ARBA" id="ARBA00022692"/>
    </source>
</evidence>
<dbReference type="RefSeq" id="WP_066407683.1">
    <property type="nucleotide sequence ID" value="NZ_FKBS01000007.1"/>
</dbReference>
<evidence type="ECO:0000256" key="2">
    <source>
        <dbReference type="ARBA" id="ARBA00011233"/>
    </source>
</evidence>
<dbReference type="AlphaFoldDB" id="A0A157L6T2"/>
<gene>
    <name evidence="13" type="ORF">SAMEA1982600_00592</name>
</gene>
<name>A0A157L6T2_9BORD</name>
<keyword evidence="10" id="KW-0998">Cell outer membrane</keyword>
<dbReference type="Proteomes" id="UP000077037">
    <property type="component" value="Unassembled WGS sequence"/>
</dbReference>
<evidence type="ECO:0000256" key="8">
    <source>
        <dbReference type="ARBA" id="ARBA00023114"/>
    </source>
</evidence>
<keyword evidence="6 11" id="KW-0732">Signal</keyword>
<dbReference type="EMBL" id="FKBS01000007">
    <property type="protein sequence ID" value="SAH92350.1"/>
    <property type="molecule type" value="Genomic_DNA"/>
</dbReference>
<keyword evidence="3" id="KW-0813">Transport</keyword>
<evidence type="ECO:0000256" key="4">
    <source>
        <dbReference type="ARBA" id="ARBA00022452"/>
    </source>
</evidence>
<keyword evidence="7" id="KW-0406">Ion transport</keyword>
<evidence type="ECO:0000256" key="1">
    <source>
        <dbReference type="ARBA" id="ARBA00004571"/>
    </source>
</evidence>
<keyword evidence="5" id="KW-0812">Transmembrane</keyword>
<keyword evidence="4" id="KW-1134">Transmembrane beta strand</keyword>
<dbReference type="Pfam" id="PF13609">
    <property type="entry name" value="Porin_4"/>
    <property type="match status" value="1"/>
</dbReference>
<feature type="signal peptide" evidence="11">
    <location>
        <begin position="1"/>
        <end position="20"/>
    </location>
</feature>
<protein>
    <submittedName>
        <fullName evidence="13">Outer membrane porin protein</fullName>
    </submittedName>
</protein>
<dbReference type="GO" id="GO:0015288">
    <property type="term" value="F:porin activity"/>
    <property type="evidence" value="ECO:0007669"/>
    <property type="project" value="UniProtKB-KW"/>
</dbReference>
<organism evidence="13 14">
    <name type="scientific">Bordetella ansorpii</name>
    <dbReference type="NCBI Taxonomy" id="288768"/>
    <lineage>
        <taxon>Bacteria</taxon>
        <taxon>Pseudomonadati</taxon>
        <taxon>Pseudomonadota</taxon>
        <taxon>Betaproteobacteria</taxon>
        <taxon>Burkholderiales</taxon>
        <taxon>Alcaligenaceae</taxon>
        <taxon>Bordetella</taxon>
    </lineage>
</organism>
<accession>A0A157L6T2</accession>
<dbReference type="CDD" id="cd00342">
    <property type="entry name" value="gram_neg_porins"/>
    <property type="match status" value="1"/>
</dbReference>
<proteinExistence type="predicted"/>
<evidence type="ECO:0000313" key="14">
    <source>
        <dbReference type="Proteomes" id="UP000077037"/>
    </source>
</evidence>
<dbReference type="PRINTS" id="PR00184">
    <property type="entry name" value="NEISSPPORIN"/>
</dbReference>
<dbReference type="SUPFAM" id="SSF56935">
    <property type="entry name" value="Porins"/>
    <property type="match status" value="1"/>
</dbReference>
<evidence type="ECO:0000256" key="9">
    <source>
        <dbReference type="ARBA" id="ARBA00023136"/>
    </source>
</evidence>
<evidence type="ECO:0000313" key="13">
    <source>
        <dbReference type="EMBL" id="SAH92350.1"/>
    </source>
</evidence>
<dbReference type="InterPro" id="IPR033900">
    <property type="entry name" value="Gram_neg_porin_domain"/>
</dbReference>
<feature type="chain" id="PRO_5007613978" evidence="11">
    <location>
        <begin position="21"/>
        <end position="364"/>
    </location>
</feature>
<evidence type="ECO:0000256" key="6">
    <source>
        <dbReference type="ARBA" id="ARBA00022729"/>
    </source>
</evidence>
<keyword evidence="9" id="KW-0472">Membrane</keyword>
<dbReference type="OrthoDB" id="8520696at2"/>
<feature type="domain" description="Porin" evidence="12">
    <location>
        <begin position="8"/>
        <end position="344"/>
    </location>
</feature>
<sequence>MKKTLLVAALAVGFTGAAHAAETSVTLYGLIDAGINYEQVKGANGFKQSHIGAANGVSGGSRFGMRGTEDLGDGLKAIFTLEAGFNNETGTSSQGGRLFGRQATVGLASDSWGTLEFGRQKNFASRFFDSMDPFGTSFTIAGVGATFGAANSTRLDNMVMYQTPSIGGLRLGAGYSFNADGAGNFATNSNNRVITLGARYTNGPIDLIATYDRLNPSSASADRDNEVQQYILGGSYDFEVVKVVAAWSQTFDGWFTGLNLGTTPTGNQQLGTYRVADGFRADSTMLGATLPLGASKIFTSWQRADAKNDLLTGDDKTTNIFSLGYTYDLSKRTNLYAYAAYADNYAFQDNLKDTAVAVGMRHRF</sequence>
<dbReference type="InterPro" id="IPR050298">
    <property type="entry name" value="Gram-neg_bact_OMP"/>
</dbReference>
<comment type="subunit">
    <text evidence="2">Homotrimer.</text>
</comment>
<evidence type="ECO:0000256" key="11">
    <source>
        <dbReference type="SAM" id="SignalP"/>
    </source>
</evidence>
<reference evidence="13 14" key="1">
    <citation type="submission" date="2016-03" db="EMBL/GenBank/DDBJ databases">
        <authorList>
            <consortium name="Pathogen Informatics"/>
        </authorList>
    </citation>
    <scope>NUCLEOTIDE SEQUENCE [LARGE SCALE GENOMIC DNA]</scope>
    <source>
        <strain evidence="13 14">NCTC13364</strain>
    </source>
</reference>
<dbReference type="Gene3D" id="2.40.160.10">
    <property type="entry name" value="Porin"/>
    <property type="match status" value="1"/>
</dbReference>
<evidence type="ECO:0000256" key="10">
    <source>
        <dbReference type="ARBA" id="ARBA00023237"/>
    </source>
</evidence>
<keyword evidence="8" id="KW-0626">Porin</keyword>
<dbReference type="GO" id="GO:0046930">
    <property type="term" value="C:pore complex"/>
    <property type="evidence" value="ECO:0007669"/>
    <property type="project" value="UniProtKB-KW"/>
</dbReference>